<sequence length="94" mass="9623">MWAEVVTDMRVPDRRRFLTLTAAASATPLPSACGAGFGGDEEHKGGGSAADDVTGSFDRRKAKGRTVASTWNSAPANCWACSGPPAAASPPRCG</sequence>
<feature type="region of interest" description="Disordered" evidence="1">
    <location>
        <begin position="31"/>
        <end position="57"/>
    </location>
</feature>
<dbReference type="EMBL" id="BAAAUD010000047">
    <property type="protein sequence ID" value="GAA2956440.1"/>
    <property type="molecule type" value="Genomic_DNA"/>
</dbReference>
<keyword evidence="3" id="KW-1185">Reference proteome</keyword>
<evidence type="ECO:0008006" key="4">
    <source>
        <dbReference type="Google" id="ProtNLM"/>
    </source>
</evidence>
<evidence type="ECO:0000313" key="2">
    <source>
        <dbReference type="EMBL" id="GAA2956440.1"/>
    </source>
</evidence>
<reference evidence="3" key="1">
    <citation type="journal article" date="2019" name="Int. J. Syst. Evol. Microbiol.">
        <title>The Global Catalogue of Microorganisms (GCM) 10K type strain sequencing project: providing services to taxonomists for standard genome sequencing and annotation.</title>
        <authorList>
            <consortium name="The Broad Institute Genomics Platform"/>
            <consortium name="The Broad Institute Genome Sequencing Center for Infectious Disease"/>
            <person name="Wu L."/>
            <person name="Ma J."/>
        </authorList>
    </citation>
    <scope>NUCLEOTIDE SEQUENCE [LARGE SCALE GENOMIC DNA]</scope>
    <source>
        <strain evidence="3">JCM 9088</strain>
    </source>
</reference>
<evidence type="ECO:0000256" key="1">
    <source>
        <dbReference type="SAM" id="MobiDB-lite"/>
    </source>
</evidence>
<organism evidence="2 3">
    <name type="scientific">Streptomyces enissocaesilis</name>
    <dbReference type="NCBI Taxonomy" id="332589"/>
    <lineage>
        <taxon>Bacteria</taxon>
        <taxon>Bacillati</taxon>
        <taxon>Actinomycetota</taxon>
        <taxon>Actinomycetes</taxon>
        <taxon>Kitasatosporales</taxon>
        <taxon>Streptomycetaceae</taxon>
        <taxon>Streptomyces</taxon>
        <taxon>Streptomyces rochei group</taxon>
    </lineage>
</organism>
<comment type="caution">
    <text evidence="2">The sequence shown here is derived from an EMBL/GenBank/DDBJ whole genome shotgun (WGS) entry which is preliminary data.</text>
</comment>
<evidence type="ECO:0000313" key="3">
    <source>
        <dbReference type="Proteomes" id="UP001500403"/>
    </source>
</evidence>
<dbReference type="Proteomes" id="UP001500403">
    <property type="component" value="Unassembled WGS sequence"/>
</dbReference>
<protein>
    <recommendedName>
        <fullName evidence="4">Twin-arginine translocation signal domain-containing protein</fullName>
    </recommendedName>
</protein>
<gene>
    <name evidence="2" type="ORF">GCM10010446_46940</name>
</gene>
<accession>A0ABP6JZ75</accession>
<name>A0ABP6JZ75_9ACTN</name>
<proteinExistence type="predicted"/>